<feature type="domain" description="MYST-type HAT" evidence="3">
    <location>
        <begin position="1"/>
        <end position="103"/>
    </location>
</feature>
<evidence type="ECO:0000313" key="4">
    <source>
        <dbReference type="Proteomes" id="UP000095282"/>
    </source>
</evidence>
<dbReference type="AlphaFoldDB" id="A0A1I7TSV1"/>
<dbReference type="GO" id="GO:0006357">
    <property type="term" value="P:regulation of transcription by RNA polymerase II"/>
    <property type="evidence" value="ECO:0007669"/>
    <property type="project" value="TreeGrafter"/>
</dbReference>
<dbReference type="GO" id="GO:0003682">
    <property type="term" value="F:chromatin binding"/>
    <property type="evidence" value="ECO:0007669"/>
    <property type="project" value="TreeGrafter"/>
</dbReference>
<name>A0A1I7TSV1_9PELO</name>
<reference evidence="5" key="1">
    <citation type="submission" date="2016-11" db="UniProtKB">
        <authorList>
            <consortium name="WormBaseParasite"/>
        </authorList>
    </citation>
    <scope>IDENTIFICATION</scope>
</reference>
<organism evidence="4 5">
    <name type="scientific">Caenorhabditis tropicalis</name>
    <dbReference type="NCBI Taxonomy" id="1561998"/>
    <lineage>
        <taxon>Eukaryota</taxon>
        <taxon>Metazoa</taxon>
        <taxon>Ecdysozoa</taxon>
        <taxon>Nematoda</taxon>
        <taxon>Chromadorea</taxon>
        <taxon>Rhabditida</taxon>
        <taxon>Rhabditina</taxon>
        <taxon>Rhabditomorpha</taxon>
        <taxon>Rhabditoidea</taxon>
        <taxon>Rhabditidae</taxon>
        <taxon>Peloderinae</taxon>
        <taxon>Caenorhabditis</taxon>
    </lineage>
</organism>
<dbReference type="GO" id="GO:0003712">
    <property type="term" value="F:transcription coregulator activity"/>
    <property type="evidence" value="ECO:0007669"/>
    <property type="project" value="TreeGrafter"/>
</dbReference>
<dbReference type="PANTHER" id="PTHR10615">
    <property type="entry name" value="HISTONE ACETYLTRANSFERASE"/>
    <property type="match status" value="1"/>
</dbReference>
<dbReference type="GO" id="GO:0010484">
    <property type="term" value="F:histone H3 acetyltransferase activity"/>
    <property type="evidence" value="ECO:0007669"/>
    <property type="project" value="TreeGrafter"/>
</dbReference>
<dbReference type="PROSITE" id="PS51726">
    <property type="entry name" value="MYST_HAT"/>
    <property type="match status" value="1"/>
</dbReference>
<dbReference type="STRING" id="1561998.A0A1I7TSV1"/>
<dbReference type="GO" id="GO:0005634">
    <property type="term" value="C:nucleus"/>
    <property type="evidence" value="ECO:0007669"/>
    <property type="project" value="TreeGrafter"/>
</dbReference>
<dbReference type="Proteomes" id="UP000095282">
    <property type="component" value="Unplaced"/>
</dbReference>
<dbReference type="PANTHER" id="PTHR10615:SF217">
    <property type="entry name" value="HISTONE ACETYLTRANSFERASE"/>
    <property type="match status" value="1"/>
</dbReference>
<proteinExistence type="predicted"/>
<dbReference type="GO" id="GO:0070776">
    <property type="term" value="C:MOZ/MORF histone acetyltransferase complex"/>
    <property type="evidence" value="ECO:0007669"/>
    <property type="project" value="TreeGrafter"/>
</dbReference>
<dbReference type="InterPro" id="IPR002717">
    <property type="entry name" value="HAT_MYST-type"/>
</dbReference>
<protein>
    <submittedName>
        <fullName evidence="5">Histone acetyltransferase</fullName>
    </submittedName>
</protein>
<dbReference type="eggNOG" id="KOG2747">
    <property type="taxonomic scope" value="Eukaryota"/>
</dbReference>
<dbReference type="Pfam" id="PF01853">
    <property type="entry name" value="MOZ_SAS"/>
    <property type="match status" value="1"/>
</dbReference>
<evidence type="ECO:0000256" key="2">
    <source>
        <dbReference type="PIRSR" id="PIRSR602717-51"/>
    </source>
</evidence>
<evidence type="ECO:0000256" key="1">
    <source>
        <dbReference type="ARBA" id="ARBA00022679"/>
    </source>
</evidence>
<dbReference type="WBParaSite" id="Csp11.Scaffold629.g11430.t1">
    <property type="protein sequence ID" value="Csp11.Scaffold629.g11430.t1"/>
    <property type="gene ID" value="Csp11.Scaffold629.g11430"/>
</dbReference>
<dbReference type="InterPro" id="IPR016181">
    <property type="entry name" value="Acyl_CoA_acyltransferase"/>
</dbReference>
<dbReference type="Gene3D" id="3.40.630.30">
    <property type="match status" value="1"/>
</dbReference>
<keyword evidence="1" id="KW-0808">Transferase</keyword>
<evidence type="ECO:0000313" key="5">
    <source>
        <dbReference type="WBParaSite" id="Csp11.Scaffold629.g11430.t1"/>
    </source>
</evidence>
<feature type="active site" description="Proton donor/acceptor" evidence="2">
    <location>
        <position position="33"/>
    </location>
</feature>
<keyword evidence="4" id="KW-1185">Reference proteome</keyword>
<sequence>MTLPYHQDKGLGWFLIDVSYALSRKEEWNGGPEQPLSDLGRKSYGGFWNTAVSVSLTHFQFVCHVSTILDSSTPTSRIRGAIKNKTYRRVVYCYLLRETILMD</sequence>
<dbReference type="SUPFAM" id="SSF55729">
    <property type="entry name" value="Acyl-CoA N-acyltransferases (Nat)"/>
    <property type="match status" value="1"/>
</dbReference>
<accession>A0A1I7TSV1</accession>
<evidence type="ECO:0000259" key="3">
    <source>
        <dbReference type="PROSITE" id="PS51726"/>
    </source>
</evidence>
<dbReference type="InterPro" id="IPR050603">
    <property type="entry name" value="MYST_HAT"/>
</dbReference>